<protein>
    <submittedName>
        <fullName evidence="2">Uncharacterized protein</fullName>
    </submittedName>
</protein>
<accession>A0A5C6E6X0</accession>
<reference evidence="2 3" key="1">
    <citation type="submission" date="2019-02" db="EMBL/GenBank/DDBJ databases">
        <title>Deep-cultivation of Planctomycetes and their phenomic and genomic characterization uncovers novel biology.</title>
        <authorList>
            <person name="Wiegand S."/>
            <person name="Jogler M."/>
            <person name="Boedeker C."/>
            <person name="Pinto D."/>
            <person name="Vollmers J."/>
            <person name="Rivas-Marin E."/>
            <person name="Kohn T."/>
            <person name="Peeters S.H."/>
            <person name="Heuer A."/>
            <person name="Rast P."/>
            <person name="Oberbeckmann S."/>
            <person name="Bunk B."/>
            <person name="Jeske O."/>
            <person name="Meyerdierks A."/>
            <person name="Storesund J.E."/>
            <person name="Kallscheuer N."/>
            <person name="Luecker S."/>
            <person name="Lage O.M."/>
            <person name="Pohl T."/>
            <person name="Merkel B.J."/>
            <person name="Hornburger P."/>
            <person name="Mueller R.-W."/>
            <person name="Bruemmer F."/>
            <person name="Labrenz M."/>
            <person name="Spormann A.M."/>
            <person name="Op Den Camp H."/>
            <person name="Overmann J."/>
            <person name="Amann R."/>
            <person name="Jetten M.S.M."/>
            <person name="Mascher T."/>
            <person name="Medema M.H."/>
            <person name="Devos D.P."/>
            <person name="Kaster A.-K."/>
            <person name="Ovreas L."/>
            <person name="Rohde M."/>
            <person name="Galperin M.Y."/>
            <person name="Jogler C."/>
        </authorList>
    </citation>
    <scope>NUCLEOTIDE SEQUENCE [LARGE SCALE GENOMIC DNA]</scope>
    <source>
        <strain evidence="2 3">Poly51</strain>
    </source>
</reference>
<gene>
    <name evidence="2" type="ORF">Poly51_61170</name>
</gene>
<sequence>MPDDRDLINCAAQILIFVTNLRMKYALVITGVLAGLAITAPELVVLGYFLMIVPGLVLTFAPTVFVYLAATAVIRRLLPISSPLKGTAMAFGVALLLGWAVMQPFRMKAIAEYLAAELPDVIADRSIELDGHVRIERPDQRNEPECDYLSLAVLDSTQVQSLTTVTAGRGKPSDRGLSAAYALLSAKADSGAGLFPSEPGKIVRKYPPLVRANRGMRLITAVKAVEANWAVRLAAQERLCEVHPIEAQAADWAIHIQSQTNYPIATLRRVTVLDSQGTVRYRESYRKQAVPARMFHFDFHATMSGASYFHVGRQILESGDRALDPESSLLQAIKFRVPECDTESLERLRAEAIEALNDPSATAVRIDLARRYLDLFFFDSKKQDHALIARIVADDRVRDIDQQIKNVFSKDKTPAAMREAYLYRIGMNHTSADLRHWLAERLASLPPGTFADPNPAYLAIWNSPEIYQQAAPLIATLADLGPDRAMPQLNGILDTALEFPNYRDRRAMIAGIREALVRLGPHASDATPRIRELFLRRPSPIMNSAGEADQWRFALARMGVAIEDLPVFPNQSPQSVERNLRQVANKIQKYEQEHASDEET</sequence>
<feature type="transmembrane region" description="Helical" evidence="1">
    <location>
        <begin position="25"/>
        <end position="50"/>
    </location>
</feature>
<evidence type="ECO:0000256" key="1">
    <source>
        <dbReference type="SAM" id="Phobius"/>
    </source>
</evidence>
<dbReference type="Proteomes" id="UP000318288">
    <property type="component" value="Unassembled WGS sequence"/>
</dbReference>
<keyword evidence="1" id="KW-0812">Transmembrane</keyword>
<dbReference type="EMBL" id="SJPW01000012">
    <property type="protein sequence ID" value="TWU44550.1"/>
    <property type="molecule type" value="Genomic_DNA"/>
</dbReference>
<evidence type="ECO:0000313" key="2">
    <source>
        <dbReference type="EMBL" id="TWU44550.1"/>
    </source>
</evidence>
<feature type="transmembrane region" description="Helical" evidence="1">
    <location>
        <begin position="56"/>
        <end position="74"/>
    </location>
</feature>
<dbReference type="AlphaFoldDB" id="A0A5C6E6X0"/>
<keyword evidence="1" id="KW-1133">Transmembrane helix</keyword>
<keyword evidence="3" id="KW-1185">Reference proteome</keyword>
<name>A0A5C6E6X0_9BACT</name>
<keyword evidence="1" id="KW-0472">Membrane</keyword>
<feature type="transmembrane region" description="Helical" evidence="1">
    <location>
        <begin position="86"/>
        <end position="102"/>
    </location>
</feature>
<proteinExistence type="predicted"/>
<comment type="caution">
    <text evidence="2">The sequence shown here is derived from an EMBL/GenBank/DDBJ whole genome shotgun (WGS) entry which is preliminary data.</text>
</comment>
<evidence type="ECO:0000313" key="3">
    <source>
        <dbReference type="Proteomes" id="UP000318288"/>
    </source>
</evidence>
<organism evidence="2 3">
    <name type="scientific">Rubripirellula tenax</name>
    <dbReference type="NCBI Taxonomy" id="2528015"/>
    <lineage>
        <taxon>Bacteria</taxon>
        <taxon>Pseudomonadati</taxon>
        <taxon>Planctomycetota</taxon>
        <taxon>Planctomycetia</taxon>
        <taxon>Pirellulales</taxon>
        <taxon>Pirellulaceae</taxon>
        <taxon>Rubripirellula</taxon>
    </lineage>
</organism>